<keyword evidence="2" id="KW-1185">Reference proteome</keyword>
<comment type="caution">
    <text evidence="1">The sequence shown here is derived from an EMBL/GenBank/DDBJ whole genome shotgun (WGS) entry which is preliminary data.</text>
</comment>
<evidence type="ECO:0008006" key="3">
    <source>
        <dbReference type="Google" id="ProtNLM"/>
    </source>
</evidence>
<organism evidence="1 2">
    <name type="scientific">Bizionia gelidisalsuginis</name>
    <dbReference type="NCBI Taxonomy" id="291188"/>
    <lineage>
        <taxon>Bacteria</taxon>
        <taxon>Pseudomonadati</taxon>
        <taxon>Bacteroidota</taxon>
        <taxon>Flavobacteriia</taxon>
        <taxon>Flavobacteriales</taxon>
        <taxon>Flavobacteriaceae</taxon>
        <taxon>Bizionia</taxon>
    </lineage>
</organism>
<accession>A0ABY3M729</accession>
<dbReference type="Proteomes" id="UP000323621">
    <property type="component" value="Unassembled WGS sequence"/>
</dbReference>
<dbReference type="RefSeq" id="WP_148381620.1">
    <property type="nucleotide sequence ID" value="NZ_VSKN01000036.1"/>
</dbReference>
<name>A0ABY3M729_9FLAO</name>
<protein>
    <recommendedName>
        <fullName evidence="3">Lipoprotein</fullName>
    </recommendedName>
</protein>
<evidence type="ECO:0000313" key="2">
    <source>
        <dbReference type="Proteomes" id="UP000323621"/>
    </source>
</evidence>
<gene>
    <name evidence="1" type="ORF">ES677_14470</name>
</gene>
<proteinExistence type="predicted"/>
<sequence length="225" mass="25620">MNRILKIFGLLIILTAVSSCAVKMPLSSNYYSNQKKVGVIYLIDSIGVYREGAQGLLDMALTAGKRFKEPLSIVDKKINPNNDIKDLYIQIFKTKGKPLKDIDFEYDIEKLTKFEKPSSSKKKFHKYDLRFLKDKGIDELLIVDVQYGLLVSYYGMIETGKTGNCRIDSEIIDLSDNSIVFKDFSNSVEKINGKWKTPPRYENLKNSISGAIVKTINLERSKLNK</sequence>
<evidence type="ECO:0000313" key="1">
    <source>
        <dbReference type="EMBL" id="TYC08432.1"/>
    </source>
</evidence>
<reference evidence="1 2" key="1">
    <citation type="submission" date="2019-08" db="EMBL/GenBank/DDBJ databases">
        <title>Genomes of Antarctic Bizionia species.</title>
        <authorList>
            <person name="Bowman J.P."/>
        </authorList>
    </citation>
    <scope>NUCLEOTIDE SEQUENCE [LARGE SCALE GENOMIC DNA]</scope>
    <source>
        <strain evidence="1 2">IC164</strain>
    </source>
</reference>
<dbReference type="EMBL" id="VSKN01000036">
    <property type="protein sequence ID" value="TYC08432.1"/>
    <property type="molecule type" value="Genomic_DNA"/>
</dbReference>
<dbReference type="PROSITE" id="PS51257">
    <property type="entry name" value="PROKAR_LIPOPROTEIN"/>
    <property type="match status" value="1"/>
</dbReference>